<dbReference type="Pfam" id="PF00132">
    <property type="entry name" value="Hexapep"/>
    <property type="match status" value="1"/>
</dbReference>
<evidence type="ECO:0000313" key="8">
    <source>
        <dbReference type="Proteomes" id="UP000230282"/>
    </source>
</evidence>
<dbReference type="PROSITE" id="PS00101">
    <property type="entry name" value="HEXAPEP_TRANSFERASES"/>
    <property type="match status" value="1"/>
</dbReference>
<organism evidence="7 8">
    <name type="scientific">Caviibacterium pharyngocola</name>
    <dbReference type="NCBI Taxonomy" id="28159"/>
    <lineage>
        <taxon>Bacteria</taxon>
        <taxon>Pseudomonadati</taxon>
        <taxon>Pseudomonadota</taxon>
        <taxon>Gammaproteobacteria</taxon>
        <taxon>Pasteurellales</taxon>
        <taxon>Pasteurellaceae</taxon>
        <taxon>Caviibacterium</taxon>
    </lineage>
</organism>
<dbReference type="GO" id="GO:0008870">
    <property type="term" value="F:galactoside O-acetyltransferase activity"/>
    <property type="evidence" value="ECO:0007669"/>
    <property type="project" value="TreeGrafter"/>
</dbReference>
<dbReference type="RefSeq" id="WP_100296058.1">
    <property type="nucleotide sequence ID" value="NZ_PHGZ01000006.1"/>
</dbReference>
<feature type="domain" description="Maltose/galactoside acetyltransferase" evidence="6">
    <location>
        <begin position="5"/>
        <end position="60"/>
    </location>
</feature>
<evidence type="ECO:0000256" key="1">
    <source>
        <dbReference type="ARBA" id="ARBA00007274"/>
    </source>
</evidence>
<keyword evidence="8" id="KW-1185">Reference proteome</keyword>
<dbReference type="Proteomes" id="UP000230282">
    <property type="component" value="Unassembled WGS sequence"/>
</dbReference>
<dbReference type="Gene3D" id="2.160.10.10">
    <property type="entry name" value="Hexapeptide repeat proteins"/>
    <property type="match status" value="1"/>
</dbReference>
<dbReference type="PANTHER" id="PTHR43017">
    <property type="entry name" value="GALACTOSIDE O-ACETYLTRANSFERASE"/>
    <property type="match status" value="1"/>
</dbReference>
<evidence type="ECO:0000256" key="4">
    <source>
        <dbReference type="ARBA" id="ARBA00023315"/>
    </source>
</evidence>
<dbReference type="InterPro" id="IPR024688">
    <property type="entry name" value="Mac_dom"/>
</dbReference>
<name>A0A2M8RXL6_9PAST</name>
<sequence>MLSEKEKMEHGLSHQAYDPELSAMRLKIKELLYEYNILTRPSDKATKARLLREILGKAGNDPHINAPFYCDYGVYIEVGERFFANYNCTILDSGGVKIGDDVLFGPNVSLYTVNHPLDVELRNTGVEYGKPILIGNNVWIGGSSVILGGVTIGDNVVIAAGAVVTKNIPANSLVVGNPARVLREITAKDREDYLNNLVAKD</sequence>
<protein>
    <recommendedName>
        <fullName evidence="5">Acetyltransferase</fullName>
        <ecNumber evidence="5">2.3.1.-</ecNumber>
    </recommendedName>
</protein>
<evidence type="ECO:0000313" key="7">
    <source>
        <dbReference type="EMBL" id="PJG83633.1"/>
    </source>
</evidence>
<dbReference type="InterPro" id="IPR039369">
    <property type="entry name" value="LacA-like"/>
</dbReference>
<dbReference type="CDD" id="cd03357">
    <property type="entry name" value="LbH_MAT_GAT"/>
    <property type="match status" value="1"/>
</dbReference>
<keyword evidence="4 5" id="KW-0012">Acyltransferase</keyword>
<gene>
    <name evidence="7" type="ORF">CVP04_03070</name>
</gene>
<proteinExistence type="inferred from homology"/>
<dbReference type="EC" id="2.3.1.-" evidence="5"/>
<dbReference type="EMBL" id="PHGZ01000006">
    <property type="protein sequence ID" value="PJG83633.1"/>
    <property type="molecule type" value="Genomic_DNA"/>
</dbReference>
<evidence type="ECO:0000259" key="6">
    <source>
        <dbReference type="SMART" id="SM01266"/>
    </source>
</evidence>
<reference evidence="7 8" key="1">
    <citation type="submission" date="2017-11" db="EMBL/GenBank/DDBJ databases">
        <title>Reclassification of Bisgaard taxon 5 as Caviibacterium pharyngocola gen. nov., sp. nov.</title>
        <authorList>
            <person name="Christensen H."/>
        </authorList>
    </citation>
    <scope>NUCLEOTIDE SEQUENCE [LARGE SCALE GENOMIC DNA]</scope>
    <source>
        <strain evidence="7 8">7_3</strain>
    </source>
</reference>
<keyword evidence="2 5" id="KW-0808">Transferase</keyword>
<comment type="caution">
    <text evidence="7">The sequence shown here is derived from an EMBL/GenBank/DDBJ whole genome shotgun (WGS) entry which is preliminary data.</text>
</comment>
<evidence type="ECO:0000256" key="5">
    <source>
        <dbReference type="RuleBase" id="RU367021"/>
    </source>
</evidence>
<dbReference type="PANTHER" id="PTHR43017:SF1">
    <property type="entry name" value="ACETYLTRANSFERASE YJL218W-RELATED"/>
    <property type="match status" value="1"/>
</dbReference>
<dbReference type="Pfam" id="PF12464">
    <property type="entry name" value="Mac"/>
    <property type="match status" value="1"/>
</dbReference>
<dbReference type="SMART" id="SM01266">
    <property type="entry name" value="Mac"/>
    <property type="match status" value="1"/>
</dbReference>
<keyword evidence="3" id="KW-0677">Repeat</keyword>
<accession>A0A2M8RXL6</accession>
<dbReference type="FunFam" id="2.160.10.10:FF:000008">
    <property type="entry name" value="Maltose O-acetyltransferase"/>
    <property type="match status" value="1"/>
</dbReference>
<dbReference type="InterPro" id="IPR001451">
    <property type="entry name" value="Hexapep"/>
</dbReference>
<evidence type="ECO:0000256" key="2">
    <source>
        <dbReference type="ARBA" id="ARBA00022679"/>
    </source>
</evidence>
<dbReference type="OrthoDB" id="9815592at2"/>
<comment type="similarity">
    <text evidence="1 5">Belongs to the transferase hexapeptide repeat family.</text>
</comment>
<dbReference type="InterPro" id="IPR011004">
    <property type="entry name" value="Trimer_LpxA-like_sf"/>
</dbReference>
<dbReference type="InterPro" id="IPR018357">
    <property type="entry name" value="Hexapep_transf_CS"/>
</dbReference>
<evidence type="ECO:0000256" key="3">
    <source>
        <dbReference type="ARBA" id="ARBA00022737"/>
    </source>
</evidence>
<dbReference type="SUPFAM" id="SSF51161">
    <property type="entry name" value="Trimeric LpxA-like enzymes"/>
    <property type="match status" value="1"/>
</dbReference>
<dbReference type="AlphaFoldDB" id="A0A2M8RXL6"/>